<name>A0A9X5B6U0_9GAMM</name>
<proteinExistence type="predicted"/>
<dbReference type="AlphaFoldDB" id="A0A9X5B6U0"/>
<comment type="caution">
    <text evidence="1">The sequence shown here is derived from an EMBL/GenBank/DDBJ whole genome shotgun (WGS) entry which is preliminary data.</text>
</comment>
<dbReference type="OrthoDB" id="6190462at2"/>
<accession>A0A9X5B6U0</accession>
<evidence type="ECO:0000313" key="1">
    <source>
        <dbReference type="EMBL" id="MYL27838.1"/>
    </source>
</evidence>
<dbReference type="EMBL" id="WMEX01000008">
    <property type="protein sequence ID" value="MYL27838.1"/>
    <property type="molecule type" value="Genomic_DNA"/>
</dbReference>
<organism evidence="1 2">
    <name type="scientific">Vreelandella halophila</name>
    <dbReference type="NCBI Taxonomy" id="86177"/>
    <lineage>
        <taxon>Bacteria</taxon>
        <taxon>Pseudomonadati</taxon>
        <taxon>Pseudomonadota</taxon>
        <taxon>Gammaproteobacteria</taxon>
        <taxon>Oceanospirillales</taxon>
        <taxon>Halomonadaceae</taxon>
        <taxon>Vreelandella</taxon>
    </lineage>
</organism>
<evidence type="ECO:0000313" key="2">
    <source>
        <dbReference type="Proteomes" id="UP000460751"/>
    </source>
</evidence>
<sequence length="338" mass="37312">MASSTTIRLHIGNAIPPAGAANSVEIIRLWRQIGTSFSDRPFEAQSGLQDGARAYRVHFDSSRLLQAMEAAIEQNGSFSNHRSAHIDDPGNRIDAELSITITGEAGLPGELESYQVATVFLQQLLLATSLIHPGAFQMLNARFLGEGAHRFEAQQYDARILHGALGMAMANGWPGLETPGLETVWHWLDHTGVARAATAISDVDRVLFTLLKVAEQRHEYSARTILLIVYQLEVLLDCRETRNLEQLRNRARLVLGPIPEPADCFTELHEVRDSLFLANQPVHRPPLICHNTATALREQIGQHNSAVEAGTAVVLALLQDLIAHDALAYTFTEQMARR</sequence>
<dbReference type="Proteomes" id="UP000460751">
    <property type="component" value="Unassembled WGS sequence"/>
</dbReference>
<keyword evidence="2" id="KW-1185">Reference proteome</keyword>
<dbReference type="RefSeq" id="WP_160899396.1">
    <property type="nucleotide sequence ID" value="NZ_WMEX01000008.1"/>
</dbReference>
<gene>
    <name evidence="1" type="ORF">GLW01_13670</name>
</gene>
<reference evidence="1 2" key="1">
    <citation type="submission" date="2019-11" db="EMBL/GenBank/DDBJ databases">
        <title>Genome sequences of 17 halophilic strains isolated from different environments.</title>
        <authorList>
            <person name="Furrow R.E."/>
        </authorList>
    </citation>
    <scope>NUCLEOTIDE SEQUENCE [LARGE SCALE GENOMIC DNA]</scope>
    <source>
        <strain evidence="1 2">22507_15_FS</strain>
    </source>
</reference>
<protein>
    <submittedName>
        <fullName evidence="1">Uncharacterized protein</fullName>
    </submittedName>
</protein>